<dbReference type="AlphaFoldDB" id="D1AMU6"/>
<dbReference type="EMBL" id="CP001739">
    <property type="protein sequence ID" value="ACZ07322.1"/>
    <property type="molecule type" value="Genomic_DNA"/>
</dbReference>
<reference evidence="2" key="1">
    <citation type="submission" date="2009-09" db="EMBL/GenBank/DDBJ databases">
        <title>The complete chromosome of Sebaldella termitidis ATCC 33386.</title>
        <authorList>
            <consortium name="US DOE Joint Genome Institute (JGI-PGF)"/>
            <person name="Lucas S."/>
            <person name="Copeland A."/>
            <person name="Lapidus A."/>
            <person name="Glavina del Rio T."/>
            <person name="Dalin E."/>
            <person name="Tice H."/>
            <person name="Bruce D."/>
            <person name="Goodwin L."/>
            <person name="Pitluck S."/>
            <person name="Kyrpides N."/>
            <person name="Mavromatis K."/>
            <person name="Ivanova N."/>
            <person name="Mikhailova N."/>
            <person name="Sims D."/>
            <person name="Meincke L."/>
            <person name="Brettin T."/>
            <person name="Detter J.C."/>
            <person name="Han C."/>
            <person name="Larimer F."/>
            <person name="Land M."/>
            <person name="Hauser L."/>
            <person name="Markowitz V."/>
            <person name="Cheng J.F."/>
            <person name="Hugenholtz P."/>
            <person name="Woyke T."/>
            <person name="Wu D."/>
            <person name="Eisen J.A."/>
        </authorList>
    </citation>
    <scope>NUCLEOTIDE SEQUENCE [LARGE SCALE GENOMIC DNA]</scope>
    <source>
        <strain evidence="2">ATCC 33386 / NCTC 11300</strain>
    </source>
</reference>
<accession>D1AMU6</accession>
<dbReference type="InterPro" id="IPR036844">
    <property type="entry name" value="Hint_dom_sf"/>
</dbReference>
<dbReference type="InterPro" id="IPR030934">
    <property type="entry name" value="Intein_C"/>
</dbReference>
<gene>
    <name evidence="1" type="ordered locus">Sterm_0442</name>
</gene>
<dbReference type="PROSITE" id="PS50818">
    <property type="entry name" value="INTEIN_C_TER"/>
    <property type="match status" value="1"/>
</dbReference>
<protein>
    <submittedName>
        <fullName evidence="1">Uncharacterized protein</fullName>
    </submittedName>
</protein>
<reference evidence="1 2" key="2">
    <citation type="journal article" date="2010" name="Stand. Genomic Sci.">
        <title>Complete genome sequence of Sebaldella termitidis type strain (NCTC 11300).</title>
        <authorList>
            <person name="Harmon-Smith M."/>
            <person name="Celia L."/>
            <person name="Chertkov O."/>
            <person name="Lapidus A."/>
            <person name="Copeland A."/>
            <person name="Glavina Del Rio T."/>
            <person name="Nolan M."/>
            <person name="Lucas S."/>
            <person name="Tice H."/>
            <person name="Cheng J.F."/>
            <person name="Han C."/>
            <person name="Detter J.C."/>
            <person name="Bruce D."/>
            <person name="Goodwin L."/>
            <person name="Pitluck S."/>
            <person name="Pati A."/>
            <person name="Liolios K."/>
            <person name="Ivanova N."/>
            <person name="Mavromatis K."/>
            <person name="Mikhailova N."/>
            <person name="Chen A."/>
            <person name="Palaniappan K."/>
            <person name="Land M."/>
            <person name="Hauser L."/>
            <person name="Chang Y.J."/>
            <person name="Jeffries C.D."/>
            <person name="Brettin T."/>
            <person name="Goker M."/>
            <person name="Beck B."/>
            <person name="Bristow J."/>
            <person name="Eisen J.A."/>
            <person name="Markowitz V."/>
            <person name="Hugenholtz P."/>
            <person name="Kyrpides N.C."/>
            <person name="Klenk H.P."/>
            <person name="Chen F."/>
        </authorList>
    </citation>
    <scope>NUCLEOTIDE SEQUENCE [LARGE SCALE GENOMIC DNA]</scope>
    <source>
        <strain evidence="2">ATCC 33386 / NCTC 11300</strain>
    </source>
</reference>
<dbReference type="NCBIfam" id="TIGR01443">
    <property type="entry name" value="intein_Cterm"/>
    <property type="match status" value="1"/>
</dbReference>
<name>D1AMU6_SEBTE</name>
<sequence length="264" mass="30069">MEAGKLKEGDKLFSKELGDTEIAAVREDIYLDRDVYNLQLEGNHNFFVSELGLLVHNDTPCMEALKKLDDEIAKLVKEGASEDVVKKLTKERNKLGKKLDILNDISKHFDLEKALEYERKINNNNFFRHEVGDYGEEIVGVIGKNNNWGKDISEQFQTGRNGLDKVFLSEGPPPKLTIIESKASRKGIYTYSDVQKLGGEGYFNNMLNSSDARYRGYAEKLQDIKDEFPDLVVDYKRVETKVKITDIGFGAEDVTVKDWSNPIY</sequence>
<proteinExistence type="predicted"/>
<dbReference type="Proteomes" id="UP000000845">
    <property type="component" value="Chromosome"/>
</dbReference>
<dbReference type="RefSeq" id="WP_012859921.1">
    <property type="nucleotide sequence ID" value="NC_013517.1"/>
</dbReference>
<evidence type="ECO:0000313" key="1">
    <source>
        <dbReference type="EMBL" id="ACZ07322.1"/>
    </source>
</evidence>
<dbReference type="Gene3D" id="2.170.16.10">
    <property type="entry name" value="Hedgehog/Intein (Hint) domain"/>
    <property type="match status" value="1"/>
</dbReference>
<organism evidence="1 2">
    <name type="scientific">Sebaldella termitidis (strain ATCC 33386 / NCTC 11300)</name>
    <dbReference type="NCBI Taxonomy" id="526218"/>
    <lineage>
        <taxon>Bacteria</taxon>
        <taxon>Fusobacteriati</taxon>
        <taxon>Fusobacteriota</taxon>
        <taxon>Fusobacteriia</taxon>
        <taxon>Fusobacteriales</taxon>
        <taxon>Leptotrichiaceae</taxon>
        <taxon>Sebaldella</taxon>
    </lineage>
</organism>
<dbReference type="KEGG" id="str:Sterm_0442"/>
<dbReference type="SUPFAM" id="SSF51294">
    <property type="entry name" value="Hedgehog/intein (Hint) domain"/>
    <property type="match status" value="1"/>
</dbReference>
<evidence type="ECO:0000313" key="2">
    <source>
        <dbReference type="Proteomes" id="UP000000845"/>
    </source>
</evidence>
<dbReference type="STRING" id="526218.Sterm_0442"/>
<keyword evidence="2" id="KW-1185">Reference proteome</keyword>
<dbReference type="eggNOG" id="COG1372">
    <property type="taxonomic scope" value="Bacteria"/>
</dbReference>
<dbReference type="HOGENOM" id="CLU_092060_0_0_0"/>